<dbReference type="InterPro" id="IPR032710">
    <property type="entry name" value="NTF2-like_dom_sf"/>
</dbReference>
<dbReference type="Proteomes" id="UP000068905">
    <property type="component" value="Chromosome"/>
</dbReference>
<dbReference type="AlphaFoldDB" id="A0A0M4LN73"/>
<dbReference type="EMBL" id="CP006911">
    <property type="protein sequence ID" value="ALE01209.1"/>
    <property type="molecule type" value="Genomic_DNA"/>
</dbReference>
<dbReference type="STRING" id="1125411.W908_00435"/>
<dbReference type="OrthoDB" id="129343at2"/>
<organism evidence="1 2">
    <name type="scientific">Candidatus Pseudothioglobus singularis PS1</name>
    <dbReference type="NCBI Taxonomy" id="1125411"/>
    <lineage>
        <taxon>Bacteria</taxon>
        <taxon>Pseudomonadati</taxon>
        <taxon>Pseudomonadota</taxon>
        <taxon>Gammaproteobacteria</taxon>
        <taxon>Candidatus Pseudothioglobaceae</taxon>
        <taxon>Candidatus Pseudothioglobus</taxon>
    </lineage>
</organism>
<accession>A0A0M4LN73</accession>
<name>A0A0M4LN73_9GAMM</name>
<evidence type="ECO:0000313" key="1">
    <source>
        <dbReference type="EMBL" id="ALE01209.1"/>
    </source>
</evidence>
<protein>
    <recommendedName>
        <fullName evidence="3">Polyketide cyclase</fullName>
    </recommendedName>
</protein>
<keyword evidence="2" id="KW-1185">Reference proteome</keyword>
<proteinExistence type="predicted"/>
<reference evidence="1 2" key="1">
    <citation type="journal article" date="2015" name="Genome Announc.">
        <title>Genome Sequence of 'Candidatus Thioglobus singularis' Strain PS1, a Mixotroph from the SUP05 Clade of Marine Gammaproteobacteria.</title>
        <authorList>
            <person name="Marshall K.T."/>
            <person name="Morris R.M."/>
        </authorList>
    </citation>
    <scope>NUCLEOTIDE SEQUENCE [LARGE SCALE GENOMIC DNA]</scope>
    <source>
        <strain evidence="1 2">PS1</strain>
    </source>
</reference>
<dbReference type="RefSeq" id="WP_053819498.1">
    <property type="nucleotide sequence ID" value="NZ_CP006911.1"/>
</dbReference>
<dbReference type="SUPFAM" id="SSF54427">
    <property type="entry name" value="NTF2-like"/>
    <property type="match status" value="2"/>
</dbReference>
<dbReference type="KEGG" id="tsn:W908_00435"/>
<dbReference type="Gene3D" id="3.10.450.50">
    <property type="match status" value="2"/>
</dbReference>
<evidence type="ECO:0000313" key="2">
    <source>
        <dbReference type="Proteomes" id="UP000068905"/>
    </source>
</evidence>
<gene>
    <name evidence="1" type="ORF">W908_00435</name>
</gene>
<evidence type="ECO:0008006" key="3">
    <source>
        <dbReference type="Google" id="ProtNLM"/>
    </source>
</evidence>
<sequence>MSINDRSLYFKYAKALSHPGDFSSNIASFYSEDADINVVHPFNQLAGADAYLNEFLLPLQHSFKGLYRRDDIFMAGEFEGQNWISSTGYYVGQFVRDWIGLQATKTLSFIRYGEFHRIEKGQAVESYIYLDIPELMIACNQWPLDMGPGHSRGYTGLIQGPASRDGVLKSYSDPVEGQQSYQIVTDMLDKLATKDEAWRPYWHKNMMWYGPGAFGSFIGVDEFASFQVPFESQFEGWSGGTKNNGFTKHFTRFGEGNYTCSGGWPSLTGINVKPFLGQGPSNERVFMRVCDWWRRENELLVENWVFVDVPNLLLQLGYDPLPNWQK</sequence>